<protein>
    <submittedName>
        <fullName evidence="2">Membrane-associated oxidoreductase</fullName>
    </submittedName>
</protein>
<keyword evidence="1" id="KW-0812">Transmembrane</keyword>
<dbReference type="EMBL" id="VMNX01000003">
    <property type="protein sequence ID" value="MPY47541.1"/>
    <property type="molecule type" value="Genomic_DNA"/>
</dbReference>
<evidence type="ECO:0000313" key="2">
    <source>
        <dbReference type="EMBL" id="MPY47541.1"/>
    </source>
</evidence>
<feature type="transmembrane region" description="Helical" evidence="1">
    <location>
        <begin position="462"/>
        <end position="481"/>
    </location>
</feature>
<comment type="caution">
    <text evidence="2">The sequence shown here is derived from an EMBL/GenBank/DDBJ whole genome shotgun (WGS) entry which is preliminary data.</text>
</comment>
<dbReference type="AlphaFoldDB" id="A0A5N8WJC8"/>
<accession>A0A5N8WJC8</accession>
<evidence type="ECO:0000313" key="3">
    <source>
        <dbReference type="Proteomes" id="UP000373149"/>
    </source>
</evidence>
<keyword evidence="1" id="KW-1133">Transmembrane helix</keyword>
<evidence type="ECO:0000256" key="1">
    <source>
        <dbReference type="SAM" id="Phobius"/>
    </source>
</evidence>
<dbReference type="Gene3D" id="2.160.20.80">
    <property type="entry name" value="E3 ubiquitin-protein ligase SopA"/>
    <property type="match status" value="1"/>
</dbReference>
<reference evidence="2 3" key="1">
    <citation type="submission" date="2019-09" db="EMBL/GenBank/DDBJ databases">
        <authorList>
            <person name="Duangmal K."/>
            <person name="Teo W.F.A."/>
            <person name="Lipun K."/>
        </authorList>
    </citation>
    <scope>NUCLEOTIDE SEQUENCE [LARGE SCALE GENOMIC DNA]</scope>
    <source>
        <strain evidence="2 3">K1PN6</strain>
    </source>
</reference>
<dbReference type="RefSeq" id="WP_322619745.1">
    <property type="nucleotide sequence ID" value="NZ_VMNX01000003.1"/>
</dbReference>
<keyword evidence="1" id="KW-0472">Membrane</keyword>
<proteinExistence type="predicted"/>
<organism evidence="2 3">
    <name type="scientific">Streptomyces acidicola</name>
    <dbReference type="NCBI Taxonomy" id="2596892"/>
    <lineage>
        <taxon>Bacteria</taxon>
        <taxon>Bacillati</taxon>
        <taxon>Actinomycetota</taxon>
        <taxon>Actinomycetes</taxon>
        <taxon>Kitasatosporales</taxon>
        <taxon>Streptomycetaceae</taxon>
        <taxon>Streptomyces</taxon>
    </lineage>
</organism>
<keyword evidence="3" id="KW-1185">Reference proteome</keyword>
<name>A0A5N8WJC8_9ACTN</name>
<gene>
    <name evidence="2" type="ORF">FPZ41_02585</name>
</gene>
<dbReference type="Proteomes" id="UP000373149">
    <property type="component" value="Unassembled WGS sequence"/>
</dbReference>
<sequence>MSEINDLTPAEARVWRAFPRGEAVDFRTAGDEDASPGGEWGPERTVRASVVRALLLKAPRQEGEVAALKVAGARITGVLDLRYATVDSVVRLSQCRFDDAPDLSGAHLSYLNLSGSVLPGLASARVRVDGSLRLTRCRLRGPVRLGGAQISGTLFLEGAELTAPDGPQPVLQLKQATIEDEICAPRLRTHGEIRLDGAAVAGSVDLNGARLYHPGHAVLDAQTLVVEGNVLMRRVEAAGWIGLGGARVAGRLDLSHIRLSNPGDAALRASGSTFGELWLRGSASLDGRLNLRRTQIDVLFLEPEAVPDVVLLNSLGYTTLIPHEPAERRLPMLERDREGYVPHAYEQLTAAYRRIGDDHAARLVQLAKQRRHRSTLAWYGRLWGHVQDATVGYGFRPLRACVWLLSLLAVGSAAYGLHHPPPLKPSEAPQFDPVFYTLDLLLPVISFGQEGAFAPQGWYQTLSYVLIITGWILATTVLAGVTRSVSRS</sequence>